<feature type="domain" description="DNA2/NAM7 helicase helicase" evidence="1">
    <location>
        <begin position="865"/>
        <end position="994"/>
    </location>
</feature>
<keyword evidence="4" id="KW-0347">Helicase</keyword>
<dbReference type="PANTHER" id="PTHR10887:SF495">
    <property type="entry name" value="HELICASE SENATAXIN ISOFORM X1-RELATED"/>
    <property type="match status" value="1"/>
</dbReference>
<dbReference type="PANTHER" id="PTHR10887">
    <property type="entry name" value="DNA2/NAM7 HELICASE FAMILY"/>
    <property type="match status" value="1"/>
</dbReference>
<keyword evidence="5" id="KW-1185">Reference proteome</keyword>
<keyword evidence="4" id="KW-0067">ATP-binding</keyword>
<dbReference type="Proteomes" id="UP000005387">
    <property type="component" value="Unassembled WGS sequence"/>
</dbReference>
<evidence type="ECO:0000259" key="3">
    <source>
        <dbReference type="Pfam" id="PF18741"/>
    </source>
</evidence>
<name>E0IE53_9BACL</name>
<organism evidence="4 5">
    <name type="scientific">Paenibacillus curdlanolyticus YK9</name>
    <dbReference type="NCBI Taxonomy" id="717606"/>
    <lineage>
        <taxon>Bacteria</taxon>
        <taxon>Bacillati</taxon>
        <taxon>Bacillota</taxon>
        <taxon>Bacilli</taxon>
        <taxon>Bacillales</taxon>
        <taxon>Paenibacillaceae</taxon>
        <taxon>Paenibacillus</taxon>
    </lineage>
</organism>
<dbReference type="InterPro" id="IPR025103">
    <property type="entry name" value="DUF4011"/>
</dbReference>
<dbReference type="FunFam" id="3.40.960.10:FF:000002">
    <property type="entry name" value="DNA helicase related protein"/>
    <property type="match status" value="1"/>
</dbReference>
<dbReference type="InterPro" id="IPR011335">
    <property type="entry name" value="Restrct_endonuc-II-like"/>
</dbReference>
<proteinExistence type="predicted"/>
<dbReference type="CDD" id="cd18808">
    <property type="entry name" value="SF1_C_Upf1"/>
    <property type="match status" value="1"/>
</dbReference>
<dbReference type="OrthoDB" id="9757917at2"/>
<reference evidence="4 5" key="1">
    <citation type="submission" date="2010-07" db="EMBL/GenBank/DDBJ databases">
        <title>The draft genome of Paenibacillus curdlanolyticus YK9.</title>
        <authorList>
            <consortium name="US DOE Joint Genome Institute (JGI-PGF)"/>
            <person name="Lucas S."/>
            <person name="Copeland A."/>
            <person name="Lapidus A."/>
            <person name="Cheng J.-F."/>
            <person name="Bruce D."/>
            <person name="Goodwin L."/>
            <person name="Pitluck S."/>
            <person name="Land M.L."/>
            <person name="Hauser L."/>
            <person name="Chang Y.-J."/>
            <person name="Jeffries C."/>
            <person name="Anderson I.J."/>
            <person name="Johnson E."/>
            <person name="Loganathan U."/>
            <person name="Mulhopadhyay B."/>
            <person name="Kyrpides N."/>
            <person name="Woyke T.J."/>
        </authorList>
    </citation>
    <scope>NUCLEOTIDE SEQUENCE [LARGE SCALE GENOMIC DNA]</scope>
    <source>
        <strain evidence="4 5">YK9</strain>
    </source>
</reference>
<accession>E0IE53</accession>
<evidence type="ECO:0000313" key="5">
    <source>
        <dbReference type="Proteomes" id="UP000005387"/>
    </source>
</evidence>
<feature type="domain" description="Restriction endonuclease type II-like" evidence="3">
    <location>
        <begin position="1288"/>
        <end position="1384"/>
    </location>
</feature>
<keyword evidence="4" id="KW-0547">Nucleotide-binding</keyword>
<dbReference type="Pfam" id="PF13087">
    <property type="entry name" value="AAA_12"/>
    <property type="match status" value="1"/>
</dbReference>
<dbReference type="InterPro" id="IPR041677">
    <property type="entry name" value="DNA2/NAM7_AAA_11"/>
</dbReference>
<dbReference type="InterPro" id="IPR027417">
    <property type="entry name" value="P-loop_NTPase"/>
</dbReference>
<dbReference type="InterPro" id="IPR047187">
    <property type="entry name" value="SF1_C_Upf1"/>
</dbReference>
<keyword evidence="4" id="KW-0378">Hydrolase</keyword>
<evidence type="ECO:0000259" key="2">
    <source>
        <dbReference type="Pfam" id="PF13087"/>
    </source>
</evidence>
<dbReference type="eggNOG" id="COG1112">
    <property type="taxonomic scope" value="Bacteria"/>
</dbReference>
<dbReference type="RefSeq" id="WP_006039929.1">
    <property type="nucleotide sequence ID" value="NZ_AEDD01000011.1"/>
</dbReference>
<dbReference type="eggNOG" id="COG1643">
    <property type="taxonomic scope" value="Bacteria"/>
</dbReference>
<dbReference type="SUPFAM" id="SSF52980">
    <property type="entry name" value="Restriction endonuclease-like"/>
    <property type="match status" value="1"/>
</dbReference>
<dbReference type="Pfam" id="PF13086">
    <property type="entry name" value="AAA_11"/>
    <property type="match status" value="2"/>
</dbReference>
<feature type="domain" description="DNA2/NAM7 helicase helicase" evidence="1">
    <location>
        <begin position="297"/>
        <end position="369"/>
    </location>
</feature>
<dbReference type="STRING" id="717606.PaecuDRAFT_3944"/>
<dbReference type="GO" id="GO:0004386">
    <property type="term" value="F:helicase activity"/>
    <property type="evidence" value="ECO:0007669"/>
    <property type="project" value="UniProtKB-KW"/>
</dbReference>
<dbReference type="InterPro" id="IPR049468">
    <property type="entry name" value="Restrct_endonuc-II-like_dom"/>
</dbReference>
<evidence type="ECO:0000259" key="1">
    <source>
        <dbReference type="Pfam" id="PF13086"/>
    </source>
</evidence>
<feature type="domain" description="DNA2/NAM7 helicase-like C-terminal" evidence="2">
    <location>
        <begin position="1035"/>
        <end position="1224"/>
    </location>
</feature>
<dbReference type="Pfam" id="PF18741">
    <property type="entry name" value="MTES_1575"/>
    <property type="match status" value="1"/>
</dbReference>
<dbReference type="Gene3D" id="3.40.960.10">
    <property type="entry name" value="VSR Endonuclease"/>
    <property type="match status" value="1"/>
</dbReference>
<dbReference type="InterPro" id="IPR045055">
    <property type="entry name" value="DNA2/NAM7-like"/>
</dbReference>
<evidence type="ECO:0000313" key="4">
    <source>
        <dbReference type="EMBL" id="EFM09407.1"/>
    </source>
</evidence>
<dbReference type="EMBL" id="AEDD01000011">
    <property type="protein sequence ID" value="EFM09407.1"/>
    <property type="molecule type" value="Genomic_DNA"/>
</dbReference>
<dbReference type="Gene3D" id="3.40.50.300">
    <property type="entry name" value="P-loop containing nucleotide triphosphate hydrolases"/>
    <property type="match status" value="3"/>
</dbReference>
<gene>
    <name evidence="4" type="ORF">PaecuDRAFT_3944</name>
</gene>
<dbReference type="SUPFAM" id="SSF52540">
    <property type="entry name" value="P-loop containing nucleoside triphosphate hydrolases"/>
    <property type="match status" value="2"/>
</dbReference>
<dbReference type="Pfam" id="PF13195">
    <property type="entry name" value="DUF4011"/>
    <property type="match status" value="1"/>
</dbReference>
<sequence>MQDILKLYRDRLTDLTANNKSLRLTRLTNKNHFDIHTLESIENGLEVRVMEGICAQSEEILLMPQNSLEEGAILANRKLTQLKREIDLIEQETGNNPFYIGYGFLEGYLVPEFFVRCPILFYPAKLLKKYINNKPFWVLEVGEENPAFINRTFIMAIQKYIGGDISLSIQDQLEALPKSLSDVLPFLRELLRKHDVTTALELEEATITSFKNMKKENIPQVSKGFTLYPYAVMGKFQQSASTLLNDFNALLDNPPESGFLRELLEGAEEDEKAFDEISIDELNSVHPSDNYFVLDTDASQEAVVVAARNKKGLIVHGPPGTGKSQVIVNLVVDRMSKGQKVLLVCQKPAALDVVYNRLGQINLQNNVALIHDFNKNKADVYQKIASVIERSIPTTTMDYTRISNEKHALAVKLNQIASSLHEVRPFGKSLYYLYSKAKYEQAEIFEVEDLLHNITYDDLEAHLVDLRTIIELKKKYDNRNYPWSKRKSFANFSIKQHLELSNVLDRMVTEIKQAIGIKTEIHLLFEPVYYLENVHLLHELEVGIEGLKERSLHKHIVKFFNDENREYENEEQLSFIGTKYNSIFKQLSALNGLPEPVESLAYDEAVKWKEKITLFDDMNKKISRFVNSNWYSLKKEIQEHCKVQGVSFDGHSVREYRDKIESFLLFEKLRRETLETYFFADPLVENNLKHWNEWLKAKDKAIKFLHAYVQAQVAFPDWLKNPENSKALEEYHSEAFIKQVQRLIELTAITQSLHSKLRILENYLINDEIADFMKSLNKGSYDTSIYEGLQKTLDQFDSLCRLDQMKEEMGNLKKDLLERCEKKSTLEDTLDVVNNWICLIRNSFLHAWILQVEASDPHVKDVSTEIYQRNVQRYGDLLKEKRKAVPPMIDLLLANNSVQVMGQTRQKLKHESNKKRKLMPLRQVVGHFYEDLLKLVPCWLCTPEAVSAIFPMNQEMFDLVIFDEASQCPVENAVPSIYRARQLIVAGDEKQLPPSSFFQANTDDDEEDEEENNVYVDRTDINAKSLLEWAKPKFPDKWLTWHYRSEFEELINFSNYAFYDQRVQIAPSVTKMSSSKPIEFIKVDGLWENRSNRVEAEMIVEQVIEILRNDSRHPTLGIITFNKQQADLINDIFEERMTENVEYRMLIEEAKTRKNGEESVGLFIKNIENVQGDERDVILFSVGYAKDTAGKMVSQFGPLSRDGGENRLNVAISRAKKKVYIICSFEPSEWMRVETYARGVKLFKRYLEYGKALSDGNYELAQSILNGLVDATNVQERQNNQLMFDSVFEEEVCQALIACGYEVHTQVGFSGYRIDLAIVDPVSKEKYLLGVECDGAAYHSSKVARERDLYRQRFLESKGWRIHRIWSRNWWLSRDREIQKIVALIKEIA</sequence>
<dbReference type="InterPro" id="IPR041679">
    <property type="entry name" value="DNA2/NAM7-like_C"/>
</dbReference>
<protein>
    <submittedName>
        <fullName evidence="4">Superfamily I DNA and RNA helicase and helicase subunits-like protein</fullName>
    </submittedName>
</protein>